<proteinExistence type="predicted"/>
<accession>A0A1E4TX89</accession>
<evidence type="ECO:0000313" key="2">
    <source>
        <dbReference type="EMBL" id="ODV96341.1"/>
    </source>
</evidence>
<dbReference type="GO" id="GO:0031297">
    <property type="term" value="P:replication fork processing"/>
    <property type="evidence" value="ECO:0007669"/>
    <property type="project" value="InterPro"/>
</dbReference>
<dbReference type="EMBL" id="KV454013">
    <property type="protein sequence ID" value="ODV96341.1"/>
    <property type="molecule type" value="Genomic_DNA"/>
</dbReference>
<evidence type="ECO:0000256" key="1">
    <source>
        <dbReference type="SAM" id="MobiDB-lite"/>
    </source>
</evidence>
<reference evidence="3" key="1">
    <citation type="submission" date="2016-05" db="EMBL/GenBank/DDBJ databases">
        <title>Comparative genomics of biotechnologically important yeasts.</title>
        <authorList>
            <consortium name="DOE Joint Genome Institute"/>
            <person name="Riley R."/>
            <person name="Haridas S."/>
            <person name="Wolfe K.H."/>
            <person name="Lopes M.R."/>
            <person name="Hittinger C.T."/>
            <person name="Goker M."/>
            <person name="Salamov A."/>
            <person name="Wisecaver J."/>
            <person name="Long T.M."/>
            <person name="Aerts A.L."/>
            <person name="Barry K."/>
            <person name="Choi C."/>
            <person name="Clum A."/>
            <person name="Coughlan A.Y."/>
            <person name="Deshpande S."/>
            <person name="Douglass A.P."/>
            <person name="Hanson S.J."/>
            <person name="Klenk H.-P."/>
            <person name="Labutti K."/>
            <person name="Lapidus A."/>
            <person name="Lindquist E."/>
            <person name="Lipzen A."/>
            <person name="Meier-Kolthoff J.P."/>
            <person name="Ohm R.A."/>
            <person name="Otillar R.P."/>
            <person name="Pangilinan J."/>
            <person name="Peng Y."/>
            <person name="Rokas A."/>
            <person name="Rosa C.A."/>
            <person name="Scheuner C."/>
            <person name="Sibirny A.A."/>
            <person name="Slot J.C."/>
            <person name="Stielow J.B."/>
            <person name="Sun H."/>
            <person name="Kurtzman C.P."/>
            <person name="Blackwell M."/>
            <person name="Grigoriev I.V."/>
            <person name="Jeffries T.W."/>
        </authorList>
    </citation>
    <scope>NUCLEOTIDE SEQUENCE [LARGE SCALE GENOMIC DNA]</scope>
    <source>
        <strain evidence="3">NRRL Y-2460</strain>
    </source>
</reference>
<feature type="region of interest" description="Disordered" evidence="1">
    <location>
        <begin position="16"/>
        <end position="55"/>
    </location>
</feature>
<gene>
    <name evidence="2" type="ORF">PACTADRAFT_49702</name>
</gene>
<feature type="region of interest" description="Disordered" evidence="1">
    <location>
        <begin position="243"/>
        <end position="273"/>
    </location>
</feature>
<dbReference type="Pfam" id="PF09462">
    <property type="entry name" value="Mus7"/>
    <property type="match status" value="1"/>
</dbReference>
<sequence length="1937" mass="227669">MDVIPDSDVELEVLGVPVPNDDDDDDDNNNNNNNNIEIANNSNRNEIDDDKGNENLSFRRSVSPLETTRNLRRSDFFKRHVYTVDFALYLKLSTRQKLQELSKLLTDEEILKYLNNRFLRNRRKYLKRNTNNVFTKSENLNESIEKYKRNGRSFYNFAANFTSDSESEDEIDNLNSLNKKTIDDMNNIADNRDPINLLISAENPREKEHMKKLKPVTNINLDNNEHPLEPVTLTDPEEDIIDQRHENSNDEEEIEEIEEIEEKEEDEKKEDKEPVHNAINVDQQINFENFVERPSRGLRQKKFSQNHIYTVDLASVLNLSTTTELDDLSKNGKSEEEIMDLLNKLYLKQKRKNNGDKYRYNSFSEHLFSYAARFDRNRSHEFHSDNGENQNRLRRKSVEIESHSQDSDFNPNELSNNEDENSYKDDEQNIAYELMEHANQPSLETYLSRLELHSESEIQQEYSDEEEREYKKFAKKLKGVLPGSYLKQNWTSRIENQHSKRYRIQADRRGLAKRKRQKISHLSSKDSNSNDYDKNFINDLELDENDDNLEFYHRNNVNVETGSNGQEDLEVIVISPDEDEQQQYESIEEFEDTEILPDSKFESSSFDLFGFAEEDYSSGINYMLSRNNRTNSDIKKQRSASSKRYDKRFTTPKKKTTIKWTQQQLPFREIGLDDDEEDIASAARVDSYINSLSSYSSSSLTSELESLRATDRKFHKNGNKIKNINQNRARPFMLPLSGTSRNNGESSSFQQNDFLRKKKNEITNKKAQSHFGILPDLNKFELSRNAQMLTTIVESRTNKYRLLNKNVTNSKSHLAPLEPTKYYERGNLRSHNDEDNIYDYFKNNYITEGKKSDYGIVHDLVHECDDYSNKDSVFSEILKIQFSFNSSIDTIRINIKDNNFILTKFNAESSRQNIKKSVEAAYDVLKSYILRKGSIDENELYIFLKKLCKYVLITSDVSYADSFFLCSQLFKVADLLLDGLASHKRKNDQPLMFLVVAISFNCLLFWECRQIYNRYNPGRDMISVDDYLLELFGLYFYHLINTFSSEHFEKALIKENGTTSYYYESLFIIKSLCESPDSIPELSYWSLITEAFEKSVTTTRFKWFMEYILIFASFSKRSYLHKWGPVYAVIDKFIKNPNLISQDLQLAFFEKSIELIFELHENFGWELEEEVIIRVYNIIGCKKFGNFKNEPRDFSVRLINGNRSTLAKYFSLLRLYLSKSGSKNSKLIEKIVPVSHLRVHENDGSWMQIFCNRINLLLTYSDLFHKDYSNHLLTLMKPTLGSNDINVLEIELKASLLIFKLNLGNSFQIPYYMFNELFSKVVEKCNNSLNGISQWKDEEIAKINCILSDFVNEISFLVNSFKDNYKMLSKTLRSITLLFSIQFQSTLKLNKLLDNLIRFSKTCMDCIKMIPTSERVVVKYINGDFFQRLSNLIKLEISSITDKYLHYNEFLISRLIILFCDVADYLVQHNLNAWHTLLWSWSFFGTLEQRSHYELVFYEKILQYVGFDVYKSHIDEFFGAFARNLPKLSNSNVFKYLLCLYKKDSNNPFLSFRKEVNLNNITKLQFDSSRVQIVITFIINIKKASRESTSSFKKSEFLLNELVSGLRQEYQLQKRKIIQFNWYSHFTTKIVKYINYSSLDLVKTSKDFSFLRKELNISTFENLDHSSEFKHKLVSCKNEADKIIVIEEEFISSIIQRSQVEFIKNFKSSLLETFKDAYYEDDAELFGKDYTSSLFFSLCSLISIHLHLASIHSTSTNWYFLYQYTSMLVDSVVDKGSLCTYDLHCILNLVDALKHLASVKLNQPTFLKLNLRVMTMSKVYDLLVALYHLFTTYKDQANYLEFIKPYLDSKFYLFEFGKIPYETFKVPDSYIETIKNILKRHDITDIIDEIADVDIIEVRNTEQNLRLNYQRFKYNVEGNNNYIESTNTFINELTVFI</sequence>
<dbReference type="Proteomes" id="UP000094236">
    <property type="component" value="Unassembled WGS sequence"/>
</dbReference>
<name>A0A1E4TX89_PACTA</name>
<feature type="compositionally biased region" description="Acidic residues" evidence="1">
    <location>
        <begin position="249"/>
        <end position="268"/>
    </location>
</feature>
<dbReference type="GO" id="GO:0005634">
    <property type="term" value="C:nucleus"/>
    <property type="evidence" value="ECO:0007669"/>
    <property type="project" value="InterPro"/>
</dbReference>
<feature type="region of interest" description="Disordered" evidence="1">
    <location>
        <begin position="399"/>
        <end position="423"/>
    </location>
</feature>
<organism evidence="2 3">
    <name type="scientific">Pachysolen tannophilus NRRL Y-2460</name>
    <dbReference type="NCBI Taxonomy" id="669874"/>
    <lineage>
        <taxon>Eukaryota</taxon>
        <taxon>Fungi</taxon>
        <taxon>Dikarya</taxon>
        <taxon>Ascomycota</taxon>
        <taxon>Saccharomycotina</taxon>
        <taxon>Pichiomycetes</taxon>
        <taxon>Pachysolenaceae</taxon>
        <taxon>Pachysolen</taxon>
    </lineage>
</organism>
<keyword evidence="3" id="KW-1185">Reference proteome</keyword>
<dbReference type="InterPro" id="IPR019021">
    <property type="entry name" value="Mms22"/>
</dbReference>
<protein>
    <submittedName>
        <fullName evidence="2">Uncharacterized protein</fullName>
    </submittedName>
</protein>
<evidence type="ECO:0000313" key="3">
    <source>
        <dbReference type="Proteomes" id="UP000094236"/>
    </source>
</evidence>
<dbReference type="OrthoDB" id="3989763at2759"/>
<dbReference type="GO" id="GO:0006281">
    <property type="term" value="P:DNA repair"/>
    <property type="evidence" value="ECO:0007669"/>
    <property type="project" value="InterPro"/>
</dbReference>